<protein>
    <submittedName>
        <fullName evidence="1">Uncharacterized protein</fullName>
    </submittedName>
</protein>
<name>W6UE22_ECHGR</name>
<accession>W6UE22</accession>
<proteinExistence type="predicted"/>
<dbReference type="EMBL" id="APAU02000046">
    <property type="protein sequence ID" value="EUB59298.1"/>
    <property type="molecule type" value="Genomic_DNA"/>
</dbReference>
<dbReference type="CTD" id="36341497"/>
<comment type="caution">
    <text evidence="1">The sequence shown here is derived from an EMBL/GenBank/DDBJ whole genome shotgun (WGS) entry which is preliminary data.</text>
</comment>
<reference evidence="1 2" key="1">
    <citation type="journal article" date="2013" name="Nat. Genet.">
        <title>The genome of the hydatid tapeworm Echinococcus granulosus.</title>
        <authorList>
            <person name="Zheng H."/>
            <person name="Zhang W."/>
            <person name="Zhang L."/>
            <person name="Zhang Z."/>
            <person name="Li J."/>
            <person name="Lu G."/>
            <person name="Zhu Y."/>
            <person name="Wang Y."/>
            <person name="Huang Y."/>
            <person name="Liu J."/>
            <person name="Kang H."/>
            <person name="Chen J."/>
            <person name="Wang L."/>
            <person name="Chen A."/>
            <person name="Yu S."/>
            <person name="Gao Z."/>
            <person name="Jin L."/>
            <person name="Gu W."/>
            <person name="Wang Z."/>
            <person name="Zhao L."/>
            <person name="Shi B."/>
            <person name="Wen H."/>
            <person name="Lin R."/>
            <person name="Jones M.K."/>
            <person name="Brejova B."/>
            <person name="Vinar T."/>
            <person name="Zhao G."/>
            <person name="McManus D.P."/>
            <person name="Chen Z."/>
            <person name="Zhou Y."/>
            <person name="Wang S."/>
        </authorList>
    </citation>
    <scope>NUCLEOTIDE SEQUENCE [LARGE SCALE GENOMIC DNA]</scope>
</reference>
<dbReference type="AlphaFoldDB" id="W6UE22"/>
<dbReference type="Proteomes" id="UP000019149">
    <property type="component" value="Unassembled WGS sequence"/>
</dbReference>
<evidence type="ECO:0000313" key="2">
    <source>
        <dbReference type="Proteomes" id="UP000019149"/>
    </source>
</evidence>
<gene>
    <name evidence="1" type="ORF">EGR_05782</name>
</gene>
<evidence type="ECO:0000313" key="1">
    <source>
        <dbReference type="EMBL" id="EUB59298.1"/>
    </source>
</evidence>
<dbReference type="GeneID" id="36341497"/>
<sequence>MLRNYISYMGDKTQEGCLIQLNVANNWIRNSIIHLLLELLKNIWWQIKAEGYYAGEKHSTVLITTPHKYFFSTRRKLMNTTFMNRNNFHFIYNCLVP</sequence>
<keyword evidence="2" id="KW-1185">Reference proteome</keyword>
<organism evidence="1 2">
    <name type="scientific">Echinococcus granulosus</name>
    <name type="common">Hydatid tapeworm</name>
    <dbReference type="NCBI Taxonomy" id="6210"/>
    <lineage>
        <taxon>Eukaryota</taxon>
        <taxon>Metazoa</taxon>
        <taxon>Spiralia</taxon>
        <taxon>Lophotrochozoa</taxon>
        <taxon>Platyhelminthes</taxon>
        <taxon>Cestoda</taxon>
        <taxon>Eucestoda</taxon>
        <taxon>Cyclophyllidea</taxon>
        <taxon>Taeniidae</taxon>
        <taxon>Echinococcus</taxon>
        <taxon>Echinococcus granulosus group</taxon>
    </lineage>
</organism>
<dbReference type="KEGG" id="egl:EGR_05782"/>
<dbReference type="RefSeq" id="XP_024350494.1">
    <property type="nucleotide sequence ID" value="XM_024495031.1"/>
</dbReference>